<evidence type="ECO:0000313" key="4">
    <source>
        <dbReference type="Proteomes" id="UP001055219"/>
    </source>
</evidence>
<evidence type="ECO:0000259" key="2">
    <source>
        <dbReference type="PROSITE" id="PS50052"/>
    </source>
</evidence>
<feature type="domain" description="Guanylate kinase-like" evidence="2">
    <location>
        <begin position="566"/>
        <end position="748"/>
    </location>
</feature>
<dbReference type="InterPro" id="IPR027417">
    <property type="entry name" value="P-loop_NTPase"/>
</dbReference>
<dbReference type="InterPro" id="IPR008145">
    <property type="entry name" value="GK/Ca_channel_bsu"/>
</dbReference>
<dbReference type="PANTHER" id="PTHR13265">
    <property type="entry name" value="THO COMPLEX SUBUNIT 1"/>
    <property type="match status" value="1"/>
</dbReference>
<dbReference type="EMBL" id="JAGIXG020000045">
    <property type="protein sequence ID" value="KAI6779553.1"/>
    <property type="molecule type" value="Genomic_DNA"/>
</dbReference>
<dbReference type="SMART" id="SM00072">
    <property type="entry name" value="GuKc"/>
    <property type="match status" value="1"/>
</dbReference>
<dbReference type="CDD" id="cd00071">
    <property type="entry name" value="GMPK"/>
    <property type="match status" value="1"/>
</dbReference>
<accession>A0A9P9XXW2</accession>
<evidence type="ECO:0000313" key="3">
    <source>
        <dbReference type="EMBL" id="KAI6779553.1"/>
    </source>
</evidence>
<feature type="region of interest" description="Disordered" evidence="1">
    <location>
        <begin position="758"/>
        <end position="785"/>
    </location>
</feature>
<dbReference type="GO" id="GO:0000445">
    <property type="term" value="C:THO complex part of transcription export complex"/>
    <property type="evidence" value="ECO:0007669"/>
    <property type="project" value="TreeGrafter"/>
</dbReference>
<dbReference type="PROSITE" id="PS50052">
    <property type="entry name" value="GUANYLATE_KINASE_2"/>
    <property type="match status" value="1"/>
</dbReference>
<dbReference type="SUPFAM" id="SSF52540">
    <property type="entry name" value="P-loop containing nucleoside triphosphate hydrolases"/>
    <property type="match status" value="1"/>
</dbReference>
<dbReference type="GeneID" id="75829329"/>
<organism evidence="3 4">
    <name type="scientific">Emericellopsis cladophorae</name>
    <dbReference type="NCBI Taxonomy" id="2686198"/>
    <lineage>
        <taxon>Eukaryota</taxon>
        <taxon>Fungi</taxon>
        <taxon>Dikarya</taxon>
        <taxon>Ascomycota</taxon>
        <taxon>Pezizomycotina</taxon>
        <taxon>Sordariomycetes</taxon>
        <taxon>Hypocreomycetidae</taxon>
        <taxon>Hypocreales</taxon>
        <taxon>Bionectriaceae</taxon>
        <taxon>Emericellopsis</taxon>
    </lineage>
</organism>
<dbReference type="Gene3D" id="3.40.50.300">
    <property type="entry name" value="P-loop containing nucleotide triphosphate hydrolases"/>
    <property type="match status" value="1"/>
</dbReference>
<dbReference type="InterPro" id="IPR021861">
    <property type="entry name" value="THO_THOC1"/>
</dbReference>
<evidence type="ECO:0000256" key="1">
    <source>
        <dbReference type="SAM" id="MobiDB-lite"/>
    </source>
</evidence>
<dbReference type="AlphaFoldDB" id="A0A9P9XXW2"/>
<comment type="caution">
    <text evidence="3">The sequence shown here is derived from an EMBL/GenBank/DDBJ whole genome shotgun (WGS) entry which is preliminary data.</text>
</comment>
<feature type="region of interest" description="Disordered" evidence="1">
    <location>
        <begin position="244"/>
        <end position="276"/>
    </location>
</feature>
<dbReference type="Proteomes" id="UP001055219">
    <property type="component" value="Unassembled WGS sequence"/>
</dbReference>
<proteinExistence type="predicted"/>
<gene>
    <name evidence="3" type="ORF">J7T54_002821</name>
</gene>
<protein>
    <submittedName>
        <fullName evidence="3">THO complex subunit-like protein</fullName>
    </submittedName>
</protein>
<dbReference type="OrthoDB" id="10257415at2759"/>
<dbReference type="RefSeq" id="XP_051360409.1">
    <property type="nucleotide sequence ID" value="XM_051508533.1"/>
</dbReference>
<dbReference type="PANTHER" id="PTHR13265:SF0">
    <property type="entry name" value="HPR1"/>
    <property type="match status" value="1"/>
</dbReference>
<reference evidence="3" key="1">
    <citation type="journal article" date="2021" name="J Fungi (Basel)">
        <title>Genomic and Metabolomic Analyses of the Marine Fungus Emericellopsis cladophorae: Insights into Saltwater Adaptability Mechanisms and Its Biosynthetic Potential.</title>
        <authorList>
            <person name="Goncalves M.F.M."/>
            <person name="Hilario S."/>
            <person name="Van de Peer Y."/>
            <person name="Esteves A.C."/>
            <person name="Alves A."/>
        </authorList>
    </citation>
    <scope>NUCLEOTIDE SEQUENCE</scope>
    <source>
        <strain evidence="3">MUM 19.33</strain>
    </source>
</reference>
<name>A0A9P9XXW2_9HYPO</name>
<reference evidence="3" key="2">
    <citation type="submission" date="2022-07" db="EMBL/GenBank/DDBJ databases">
        <authorList>
            <person name="Goncalves M.F.M."/>
            <person name="Hilario S."/>
            <person name="Van De Peer Y."/>
            <person name="Esteves A.C."/>
            <person name="Alves A."/>
        </authorList>
    </citation>
    <scope>NUCLEOTIDE SEQUENCE</scope>
    <source>
        <strain evidence="3">MUM 19.33</strain>
    </source>
</reference>
<dbReference type="InterPro" id="IPR008144">
    <property type="entry name" value="Guanylate_kin-like_dom"/>
</dbReference>
<keyword evidence="4" id="KW-1185">Reference proteome</keyword>
<dbReference type="Pfam" id="PF00625">
    <property type="entry name" value="Guanylate_kin"/>
    <property type="match status" value="1"/>
</dbReference>
<feature type="region of interest" description="Disordered" evidence="1">
    <location>
        <begin position="323"/>
        <end position="352"/>
    </location>
</feature>
<sequence length="785" mass="87492">MPSIDVANTTSPGVIAFRTFLDEVLGEAITVKPPSDDRSLSINPPLQKDDLHDFSERLSQVLSDYTAAEQQADDTEKLAAKTRKHNVVEVASRAKFATLTASTPISGPEAVNIWNLLDIIFFTADIGHGDPALMFLLVEDLLSSQTISGCRIIFDFLESRRERCVSKFYKQSHLIVLRSCNELLRRLSRAEDTAFCGRVFVFLFQYFPLGDKSSVNLRGQYHAENVTTYEKPLEGGDKMEVDKEENLDKATEAPQTEKPGGKKADTGTPKTSSPPLSNDELYDLFWPLQESFSQPLRLFEPANLKPFQRGVEETVKKFVALPSATSRSSTVDEPKSSLKRKREGLEDGEGAEAYNPRYLTSRDLFELEARWARETKDKIAEYMRKDVPGKAFYRVIETVLARDKNWVYWKMASCPPIKRDPIDPKVWAEAQASALRVTTSKRLRPVPMSAVPMEFLKPKAPGQALKELEDPKRYQLPDLDSFKAKINDSDFDIQMAKTPAEKARAQERKASQSWRAMRIARGFKLAAFDKIDNPDDISAIFEPLEDIVAEVAADEIAADEYMPANREAVIVSGPPGAGKSSIIQKLMEARKGVFERVVRHTTREPRDGETDGKDFHFVKGPEFNQLRDGDRLIENVEQGEIAYGTSYKVVEVVTESGKVPIIEMEIDSAKFAKDMDFDARYVLVKPASPESHETFLKAEGGRDDAAIKAVVDSLPALVEGLNADNIAGKVILNENVENASHELGDYLYQKDADADTEIVNGTDTGEAPLSEQNNGDMDVDAPEAS</sequence>
<dbReference type="GO" id="GO:0006406">
    <property type="term" value="P:mRNA export from nucleus"/>
    <property type="evidence" value="ECO:0007669"/>
    <property type="project" value="TreeGrafter"/>
</dbReference>
<dbReference type="Pfam" id="PF11957">
    <property type="entry name" value="efThoc1"/>
    <property type="match status" value="1"/>
</dbReference>